<protein>
    <recommendedName>
        <fullName evidence="4">Nutrient deprivation-induced protein</fullName>
    </recommendedName>
</protein>
<sequence length="137" mass="14026">MTGENESSQVVEVSNAGAVDEDQVNAKILEVWQEMLRDESVKAEVAGILSVDAGVLDSSTPPVVATSGPAGVLISGILISVGTAFLVAAGKEAGGVLGKAAAEALVAAIRRFWETRMRHIVSPVGSNVLGEPKTGDE</sequence>
<dbReference type="Proteomes" id="UP001172645">
    <property type="component" value="Unassembled WGS sequence"/>
</dbReference>
<keyword evidence="1" id="KW-0472">Membrane</keyword>
<evidence type="ECO:0008006" key="4">
    <source>
        <dbReference type="Google" id="ProtNLM"/>
    </source>
</evidence>
<keyword evidence="3" id="KW-1185">Reference proteome</keyword>
<dbReference type="RefSeq" id="WP_285872443.1">
    <property type="nucleotide sequence ID" value="NZ_JARFYM010000037.1"/>
</dbReference>
<name>A0ABT7K336_9HYPH</name>
<evidence type="ECO:0000313" key="3">
    <source>
        <dbReference type="Proteomes" id="UP001172645"/>
    </source>
</evidence>
<proteinExistence type="predicted"/>
<reference evidence="2" key="1">
    <citation type="submission" date="2023-06" db="EMBL/GenBank/DDBJ databases">
        <title>Phylogenetic Diversity of Rhizobium strains.</title>
        <authorList>
            <person name="Moura F.T."/>
            <person name="Helene L.C.F."/>
            <person name="Hungria M."/>
        </authorList>
    </citation>
    <scope>NUCLEOTIDE SEQUENCE</scope>
    <source>
        <strain evidence="2">CCGE526</strain>
    </source>
</reference>
<evidence type="ECO:0000256" key="1">
    <source>
        <dbReference type="SAM" id="Phobius"/>
    </source>
</evidence>
<accession>A0ABT7K336</accession>
<keyword evidence="1" id="KW-1133">Transmembrane helix</keyword>
<comment type="caution">
    <text evidence="2">The sequence shown here is derived from an EMBL/GenBank/DDBJ whole genome shotgun (WGS) entry which is preliminary data.</text>
</comment>
<evidence type="ECO:0000313" key="2">
    <source>
        <dbReference type="EMBL" id="MDL2403026.1"/>
    </source>
</evidence>
<keyword evidence="1" id="KW-0812">Transmembrane</keyword>
<dbReference type="EMBL" id="JARFYM010000037">
    <property type="protein sequence ID" value="MDL2403026.1"/>
    <property type="molecule type" value="Genomic_DNA"/>
</dbReference>
<organism evidence="2 3">
    <name type="scientific">Rhizobium mayense</name>
    <dbReference type="NCBI Taxonomy" id="1312184"/>
    <lineage>
        <taxon>Bacteria</taxon>
        <taxon>Pseudomonadati</taxon>
        <taxon>Pseudomonadota</taxon>
        <taxon>Alphaproteobacteria</taxon>
        <taxon>Hyphomicrobiales</taxon>
        <taxon>Rhizobiaceae</taxon>
        <taxon>Rhizobium/Agrobacterium group</taxon>
        <taxon>Rhizobium</taxon>
    </lineage>
</organism>
<feature type="transmembrane region" description="Helical" evidence="1">
    <location>
        <begin position="70"/>
        <end position="89"/>
    </location>
</feature>
<gene>
    <name evidence="2" type="ORF">PY649_29440</name>
</gene>